<evidence type="ECO:0000256" key="1">
    <source>
        <dbReference type="SAM" id="Phobius"/>
    </source>
</evidence>
<evidence type="ECO:0000313" key="2">
    <source>
        <dbReference type="EMBL" id="PHJ14999.1"/>
    </source>
</evidence>
<reference evidence="2 3" key="1">
    <citation type="journal article" date="2017" name="Int. J. Parasitol.">
        <title>The genome of the protozoan parasite Cystoisospora suis and a reverse vaccinology approach to identify vaccine candidates.</title>
        <authorList>
            <person name="Palmieri N."/>
            <person name="Shrestha A."/>
            <person name="Ruttkowski B."/>
            <person name="Beck T."/>
            <person name="Vogl C."/>
            <person name="Tomley F."/>
            <person name="Blake D.P."/>
            <person name="Joachim A."/>
        </authorList>
    </citation>
    <scope>NUCLEOTIDE SEQUENCE [LARGE SCALE GENOMIC DNA]</scope>
    <source>
        <strain evidence="2 3">Wien I</strain>
    </source>
</reference>
<accession>A0A2C6KCB0</accession>
<name>A0A2C6KCB0_9APIC</name>
<dbReference type="AlphaFoldDB" id="A0A2C6KCB0"/>
<evidence type="ECO:0000313" key="3">
    <source>
        <dbReference type="Proteomes" id="UP000221165"/>
    </source>
</evidence>
<gene>
    <name evidence="2" type="ORF">CSUI_011190</name>
</gene>
<proteinExistence type="predicted"/>
<dbReference type="RefSeq" id="XP_067916733.1">
    <property type="nucleotide sequence ID" value="XM_068071291.1"/>
</dbReference>
<dbReference type="EMBL" id="MIGC01010017">
    <property type="protein sequence ID" value="PHJ14999.1"/>
    <property type="molecule type" value="Genomic_DNA"/>
</dbReference>
<dbReference type="Proteomes" id="UP000221165">
    <property type="component" value="Unassembled WGS sequence"/>
</dbReference>
<protein>
    <recommendedName>
        <fullName evidence="4">Transmembrane protein</fullName>
    </recommendedName>
</protein>
<keyword evidence="1" id="KW-0812">Transmembrane</keyword>
<comment type="caution">
    <text evidence="2">The sequence shown here is derived from an EMBL/GenBank/DDBJ whole genome shotgun (WGS) entry which is preliminary data.</text>
</comment>
<evidence type="ECO:0008006" key="4">
    <source>
        <dbReference type="Google" id="ProtNLM"/>
    </source>
</evidence>
<organism evidence="2 3">
    <name type="scientific">Cystoisospora suis</name>
    <dbReference type="NCBI Taxonomy" id="483139"/>
    <lineage>
        <taxon>Eukaryota</taxon>
        <taxon>Sar</taxon>
        <taxon>Alveolata</taxon>
        <taxon>Apicomplexa</taxon>
        <taxon>Conoidasida</taxon>
        <taxon>Coccidia</taxon>
        <taxon>Eucoccidiorida</taxon>
        <taxon>Eimeriorina</taxon>
        <taxon>Sarcocystidae</taxon>
        <taxon>Cystoisospora</taxon>
    </lineage>
</organism>
<dbReference type="VEuPathDB" id="ToxoDB:CSUI_011190"/>
<keyword evidence="3" id="KW-1185">Reference proteome</keyword>
<keyword evidence="1" id="KW-1133">Transmembrane helix</keyword>
<dbReference type="GeneID" id="94434502"/>
<keyword evidence="1" id="KW-0472">Membrane</keyword>
<feature type="transmembrane region" description="Helical" evidence="1">
    <location>
        <begin position="22"/>
        <end position="40"/>
    </location>
</feature>
<sequence>MWSHFRCTDGSRHLTGGIASTWWLKFAECLLFFFYVLTCLRSLSDGGQSCFTSCV</sequence>